<keyword evidence="4" id="KW-0143">Chaperone</keyword>
<gene>
    <name evidence="5" type="ORF">B6S12_08455</name>
</gene>
<dbReference type="Gene3D" id="2.30.290.10">
    <property type="entry name" value="BH3618-like"/>
    <property type="match status" value="1"/>
</dbReference>
<protein>
    <submittedName>
        <fullName evidence="5">Flagellar biosynthesis protein FliW</fullName>
    </submittedName>
</protein>
<dbReference type="EMBL" id="NBIU01000029">
    <property type="protein sequence ID" value="PZT47536.1"/>
    <property type="molecule type" value="Genomic_DNA"/>
</dbReference>
<dbReference type="SUPFAM" id="SSF141457">
    <property type="entry name" value="BH3618-like"/>
    <property type="match status" value="1"/>
</dbReference>
<reference evidence="5 6" key="1">
    <citation type="submission" date="2017-03" db="EMBL/GenBank/DDBJ databases">
        <title>Genomic and clinical evidence uncovers the enterohepatic species Helicobacter valdiviensis as a potential human intestinal pathogen.</title>
        <authorList>
            <person name="Fresia P."/>
            <person name="Jara R."/>
            <person name="Sierra R."/>
            <person name="Ferres I."/>
            <person name="Greif G."/>
            <person name="Iraola G."/>
            <person name="Collado L."/>
        </authorList>
    </citation>
    <scope>NUCLEOTIDE SEQUENCE [LARGE SCALE GENOMIC DNA]</scope>
    <source>
        <strain evidence="5 6">WBE14</strain>
    </source>
</reference>
<dbReference type="GO" id="GO:0006417">
    <property type="term" value="P:regulation of translation"/>
    <property type="evidence" value="ECO:0007669"/>
    <property type="project" value="UniProtKB-KW"/>
</dbReference>
<keyword evidence="3" id="KW-0810">Translation regulation</keyword>
<sequence>MTAKRILVKSPILGFEEVSEVDFAEVDDGALAFLSMVGKDSQLLLVNPYKVREYSFEVPAVTQTLLDIKANSNIKVFCVFVREKESEIRINFLAPIVINCDNSTLAQVVLNAKEYPSFGVAESIKSYIKE</sequence>
<dbReference type="InterPro" id="IPR024046">
    <property type="entry name" value="Flagellar_assmbl_FliW_dom_sf"/>
</dbReference>
<keyword evidence="6" id="KW-1185">Reference proteome</keyword>
<comment type="caution">
    <text evidence="5">The sequence shown here is derived from an EMBL/GenBank/DDBJ whole genome shotgun (WGS) entry which is preliminary data.</text>
</comment>
<dbReference type="PANTHER" id="PTHR39190:SF1">
    <property type="entry name" value="FLAGELLAR ASSEMBLY FACTOR FLIW"/>
    <property type="match status" value="1"/>
</dbReference>
<keyword evidence="2" id="KW-1005">Bacterial flagellum biogenesis</keyword>
<keyword evidence="5" id="KW-0969">Cilium</keyword>
<dbReference type="Pfam" id="PF02623">
    <property type="entry name" value="FliW"/>
    <property type="match status" value="1"/>
</dbReference>
<evidence type="ECO:0000256" key="1">
    <source>
        <dbReference type="ARBA" id="ARBA00022490"/>
    </source>
</evidence>
<keyword evidence="5" id="KW-0282">Flagellum</keyword>
<evidence type="ECO:0000313" key="6">
    <source>
        <dbReference type="Proteomes" id="UP000249746"/>
    </source>
</evidence>
<dbReference type="RefSeq" id="WP_111230369.1">
    <property type="nucleotide sequence ID" value="NZ_NBIU01000029.1"/>
</dbReference>
<keyword evidence="5" id="KW-0966">Cell projection</keyword>
<dbReference type="InterPro" id="IPR003775">
    <property type="entry name" value="Flagellar_assembly_factor_FliW"/>
</dbReference>
<dbReference type="Proteomes" id="UP000249746">
    <property type="component" value="Unassembled WGS sequence"/>
</dbReference>
<evidence type="ECO:0000313" key="5">
    <source>
        <dbReference type="EMBL" id="PZT47536.1"/>
    </source>
</evidence>
<accession>A0A2W6NJI0</accession>
<keyword evidence="1" id="KW-0963">Cytoplasm</keyword>
<dbReference type="GO" id="GO:0044780">
    <property type="term" value="P:bacterial-type flagellum assembly"/>
    <property type="evidence" value="ECO:0007669"/>
    <property type="project" value="InterPro"/>
</dbReference>
<dbReference type="PANTHER" id="PTHR39190">
    <property type="entry name" value="FLAGELLAR ASSEMBLY FACTOR FLIW"/>
    <property type="match status" value="1"/>
</dbReference>
<dbReference type="AlphaFoldDB" id="A0A2W6NJI0"/>
<name>A0A2W6NJI0_9HELI</name>
<evidence type="ECO:0000256" key="2">
    <source>
        <dbReference type="ARBA" id="ARBA00022795"/>
    </source>
</evidence>
<organism evidence="5 6">
    <name type="scientific">Helicobacter valdiviensis</name>
    <dbReference type="NCBI Taxonomy" id="1458358"/>
    <lineage>
        <taxon>Bacteria</taxon>
        <taxon>Pseudomonadati</taxon>
        <taxon>Campylobacterota</taxon>
        <taxon>Epsilonproteobacteria</taxon>
        <taxon>Campylobacterales</taxon>
        <taxon>Helicobacteraceae</taxon>
        <taxon>Helicobacter</taxon>
    </lineage>
</organism>
<evidence type="ECO:0000256" key="3">
    <source>
        <dbReference type="ARBA" id="ARBA00022845"/>
    </source>
</evidence>
<proteinExistence type="predicted"/>
<evidence type="ECO:0000256" key="4">
    <source>
        <dbReference type="ARBA" id="ARBA00023186"/>
    </source>
</evidence>
<dbReference type="OrthoDB" id="5372942at2"/>